<accession>A0A3A6TB55</accession>
<sequence length="106" mass="11737">MFLAASICIAPSTYAGEFYYGGNVASTNHKHFDLPEKVKINLITGQLGYQYNDYLAFESRFGFGLNKDEVESSGLRATIEHQGYLGFYTKAGYPISDSIKCCVLIS</sequence>
<evidence type="ECO:0000256" key="1">
    <source>
        <dbReference type="ARBA" id="ARBA00022729"/>
    </source>
</evidence>
<reference evidence="3 4" key="1">
    <citation type="submission" date="2018-09" db="EMBL/GenBank/DDBJ databases">
        <title>Phylogeny of the Shewanellaceae, and recommendation for two new genera, Pseudoshewanella and Parashewanella.</title>
        <authorList>
            <person name="Wang G."/>
        </authorList>
    </citation>
    <scope>NUCLEOTIDE SEQUENCE [LARGE SCALE GENOMIC DNA]</scope>
    <source>
        <strain evidence="3 4">KCTC 22492</strain>
    </source>
</reference>
<dbReference type="OrthoDB" id="5901526at2"/>
<proteinExistence type="predicted"/>
<name>A0A3A6TB55_9GAMM</name>
<protein>
    <recommendedName>
        <fullName evidence="2">Outer membrane protein beta-barrel domain-containing protein</fullName>
    </recommendedName>
</protein>
<dbReference type="AlphaFoldDB" id="A0A3A6TB55"/>
<gene>
    <name evidence="3" type="ORF">D5R81_19340</name>
</gene>
<comment type="caution">
    <text evidence="3">The sequence shown here is derived from an EMBL/GenBank/DDBJ whole genome shotgun (WGS) entry which is preliminary data.</text>
</comment>
<dbReference type="InterPro" id="IPR027385">
    <property type="entry name" value="Beta-barrel_OMP"/>
</dbReference>
<feature type="domain" description="Outer membrane protein beta-barrel" evidence="2">
    <location>
        <begin position="3"/>
        <end position="99"/>
    </location>
</feature>
<dbReference type="SUPFAM" id="SSF56925">
    <property type="entry name" value="OMPA-like"/>
    <property type="match status" value="1"/>
</dbReference>
<keyword evidence="4" id="KW-1185">Reference proteome</keyword>
<dbReference type="InterPro" id="IPR011250">
    <property type="entry name" value="OMP/PagP_B-barrel"/>
</dbReference>
<dbReference type="RefSeq" id="WP_121855211.1">
    <property type="nucleotide sequence ID" value="NZ_CP037952.1"/>
</dbReference>
<evidence type="ECO:0000313" key="3">
    <source>
        <dbReference type="EMBL" id="RJY02328.1"/>
    </source>
</evidence>
<dbReference type="Proteomes" id="UP000273022">
    <property type="component" value="Unassembled WGS sequence"/>
</dbReference>
<evidence type="ECO:0000259" key="2">
    <source>
        <dbReference type="Pfam" id="PF13505"/>
    </source>
</evidence>
<dbReference type="EMBL" id="QYYH01000220">
    <property type="protein sequence ID" value="RJY02328.1"/>
    <property type="molecule type" value="Genomic_DNA"/>
</dbReference>
<dbReference type="Pfam" id="PF13505">
    <property type="entry name" value="OMP_b-brl"/>
    <property type="match status" value="1"/>
</dbReference>
<organism evidence="3 4">
    <name type="scientific">Parashewanella spongiae</name>
    <dbReference type="NCBI Taxonomy" id="342950"/>
    <lineage>
        <taxon>Bacteria</taxon>
        <taxon>Pseudomonadati</taxon>
        <taxon>Pseudomonadota</taxon>
        <taxon>Gammaproteobacteria</taxon>
        <taxon>Alteromonadales</taxon>
        <taxon>Shewanellaceae</taxon>
        <taxon>Parashewanella</taxon>
    </lineage>
</organism>
<evidence type="ECO:0000313" key="4">
    <source>
        <dbReference type="Proteomes" id="UP000273022"/>
    </source>
</evidence>
<keyword evidence="1" id="KW-0732">Signal</keyword>